<dbReference type="Proteomes" id="UP001271591">
    <property type="component" value="Unassembled WGS sequence"/>
</dbReference>
<proteinExistence type="predicted"/>
<keyword evidence="1" id="KW-1133">Transmembrane helix</keyword>
<evidence type="ECO:0000313" key="3">
    <source>
        <dbReference type="Proteomes" id="UP001271591"/>
    </source>
</evidence>
<accession>A0AAP6B492</accession>
<dbReference type="AlphaFoldDB" id="A0AAP6B492"/>
<name>A0AAP6B492_ECOLX</name>
<feature type="transmembrane region" description="Helical" evidence="1">
    <location>
        <begin position="7"/>
        <end position="30"/>
    </location>
</feature>
<evidence type="ECO:0000313" key="2">
    <source>
        <dbReference type="EMBL" id="MDW9353665.1"/>
    </source>
</evidence>
<keyword evidence="1" id="KW-0472">Membrane</keyword>
<evidence type="ECO:0000256" key="1">
    <source>
        <dbReference type="SAM" id="Phobius"/>
    </source>
</evidence>
<feature type="transmembrane region" description="Helical" evidence="1">
    <location>
        <begin position="60"/>
        <end position="82"/>
    </location>
</feature>
<keyword evidence="1" id="KW-0812">Transmembrane</keyword>
<organism evidence="2 3">
    <name type="scientific">Escherichia coli</name>
    <dbReference type="NCBI Taxonomy" id="562"/>
    <lineage>
        <taxon>Bacteria</taxon>
        <taxon>Pseudomonadati</taxon>
        <taxon>Pseudomonadota</taxon>
        <taxon>Gammaproteobacteria</taxon>
        <taxon>Enterobacterales</taxon>
        <taxon>Enterobacteriaceae</taxon>
        <taxon>Escherichia</taxon>
    </lineage>
</organism>
<reference evidence="2" key="1">
    <citation type="submission" date="2023-10" db="EMBL/GenBank/DDBJ databases">
        <title>Draft Genome Sequence of a Shiga toxin-producing Escherichia coli strain from deer meat showing an IS-element integration in the B-subunit of the Shiga toxin Stx2b gene.</title>
        <authorList>
            <person name="Projahn M."/>
            <person name="Borowiak M."/>
        </authorList>
    </citation>
    <scope>NUCLEOTIDE SEQUENCE</scope>
    <source>
        <strain evidence="2">BfR-EC-18960</strain>
    </source>
</reference>
<sequence>MEKLKLFIVIIALCCLFFVIGLYAGGWMWLELSGVDSSPSLMTLISQGGLPALNDRARMLLPWAWCVTVAITFFPAGVSLLAMTHGADGNRKDLHGNARFAGKRELRRFWYEGPEKEDRN</sequence>
<comment type="caution">
    <text evidence="2">The sequence shown here is derived from an EMBL/GenBank/DDBJ whole genome shotgun (WGS) entry which is preliminary data.</text>
</comment>
<dbReference type="RefSeq" id="WP_024196277.1">
    <property type="nucleotide sequence ID" value="NZ_BFXJ01000057.1"/>
</dbReference>
<dbReference type="EMBL" id="JAWPMK010000006">
    <property type="protein sequence ID" value="MDW9353665.1"/>
    <property type="molecule type" value="Genomic_DNA"/>
</dbReference>
<protein>
    <submittedName>
        <fullName evidence="2">Uncharacterized protein</fullName>
    </submittedName>
</protein>
<gene>
    <name evidence="2" type="ORF">R8G00_30125</name>
</gene>